<comment type="caution">
    <text evidence="1">The sequence shown here is derived from an EMBL/GenBank/DDBJ whole genome shotgun (WGS) entry which is preliminary data.</text>
</comment>
<reference evidence="1 2" key="1">
    <citation type="journal article" date="2019" name="Sci. Rep.">
        <title>Orb-weaving spider Araneus ventricosus genome elucidates the spidroin gene catalogue.</title>
        <authorList>
            <person name="Kono N."/>
            <person name="Nakamura H."/>
            <person name="Ohtoshi R."/>
            <person name="Moran D.A.P."/>
            <person name="Shinohara A."/>
            <person name="Yoshida Y."/>
            <person name="Fujiwara M."/>
            <person name="Mori M."/>
            <person name="Tomita M."/>
            <person name="Arakawa K."/>
        </authorList>
    </citation>
    <scope>NUCLEOTIDE SEQUENCE [LARGE SCALE GENOMIC DNA]</scope>
</reference>
<protein>
    <submittedName>
        <fullName evidence="1">Uncharacterized protein</fullName>
    </submittedName>
</protein>
<dbReference type="AlphaFoldDB" id="A0A4Y2T464"/>
<evidence type="ECO:0000313" key="1">
    <source>
        <dbReference type="EMBL" id="GBN94296.1"/>
    </source>
</evidence>
<name>A0A4Y2T464_ARAVE</name>
<sequence>MASVTGTWGGVLSTFGSHVHIPAGSVARTGIEEQGGQDENVLKFWSPMSIPTDSVAVLASGKGTWGDVLNGVPANPFNQIPIYNNGISHEGR</sequence>
<gene>
    <name evidence="1" type="ORF">AVEN_252972_1</name>
</gene>
<evidence type="ECO:0000313" key="2">
    <source>
        <dbReference type="Proteomes" id="UP000499080"/>
    </source>
</evidence>
<dbReference type="Proteomes" id="UP000499080">
    <property type="component" value="Unassembled WGS sequence"/>
</dbReference>
<keyword evidence="2" id="KW-1185">Reference proteome</keyword>
<dbReference type="EMBL" id="BGPR01025416">
    <property type="protein sequence ID" value="GBN94296.1"/>
    <property type="molecule type" value="Genomic_DNA"/>
</dbReference>
<accession>A0A4Y2T464</accession>
<organism evidence="1 2">
    <name type="scientific">Araneus ventricosus</name>
    <name type="common">Orbweaver spider</name>
    <name type="synonym">Epeira ventricosa</name>
    <dbReference type="NCBI Taxonomy" id="182803"/>
    <lineage>
        <taxon>Eukaryota</taxon>
        <taxon>Metazoa</taxon>
        <taxon>Ecdysozoa</taxon>
        <taxon>Arthropoda</taxon>
        <taxon>Chelicerata</taxon>
        <taxon>Arachnida</taxon>
        <taxon>Araneae</taxon>
        <taxon>Araneomorphae</taxon>
        <taxon>Entelegynae</taxon>
        <taxon>Araneoidea</taxon>
        <taxon>Araneidae</taxon>
        <taxon>Araneus</taxon>
    </lineage>
</organism>
<proteinExistence type="predicted"/>